<sequence length="48" mass="5441">GPALVRFLLPRRVLRALPVAWRRACTDPARVPVRRAADQLRRSPPGRV</sequence>
<evidence type="ECO:0000313" key="1">
    <source>
        <dbReference type="EMBL" id="CAA9568003.1"/>
    </source>
</evidence>
<gene>
    <name evidence="1" type="ORF">AVDCRST_MAG87-2125</name>
</gene>
<reference evidence="1" key="1">
    <citation type="submission" date="2020-02" db="EMBL/GenBank/DDBJ databases">
        <authorList>
            <person name="Meier V. D."/>
        </authorList>
    </citation>
    <scope>NUCLEOTIDE SEQUENCE</scope>
    <source>
        <strain evidence="1">AVDCRST_MAG87</strain>
    </source>
</reference>
<proteinExistence type="predicted"/>
<dbReference type="EMBL" id="CADCWJ010000481">
    <property type="protein sequence ID" value="CAA9568003.1"/>
    <property type="molecule type" value="Genomic_DNA"/>
</dbReference>
<name>A0A6J4V4Q0_9BACT</name>
<dbReference type="AlphaFoldDB" id="A0A6J4V4Q0"/>
<protein>
    <submittedName>
        <fullName evidence="1">Uncharacterized protein</fullName>
    </submittedName>
</protein>
<feature type="non-terminal residue" evidence="1">
    <location>
        <position position="1"/>
    </location>
</feature>
<organism evidence="1">
    <name type="scientific">uncultured Thermomicrobiales bacterium</name>
    <dbReference type="NCBI Taxonomy" id="1645740"/>
    <lineage>
        <taxon>Bacteria</taxon>
        <taxon>Pseudomonadati</taxon>
        <taxon>Thermomicrobiota</taxon>
        <taxon>Thermomicrobia</taxon>
        <taxon>Thermomicrobiales</taxon>
        <taxon>environmental samples</taxon>
    </lineage>
</organism>
<feature type="non-terminal residue" evidence="1">
    <location>
        <position position="48"/>
    </location>
</feature>
<accession>A0A6J4V4Q0</accession>